<reference evidence="3 4" key="1">
    <citation type="journal article" date="2018" name="Nat. Biotechnol.">
        <title>A standardized bacterial taxonomy based on genome phylogeny substantially revises the tree of life.</title>
        <authorList>
            <person name="Parks D.H."/>
            <person name="Chuvochina M."/>
            <person name="Waite D.W."/>
            <person name="Rinke C."/>
            <person name="Skarshewski A."/>
            <person name="Chaumeil P.A."/>
            <person name="Hugenholtz P."/>
        </authorList>
    </citation>
    <scope>NUCLEOTIDE SEQUENCE [LARGE SCALE GENOMIC DNA]</scope>
    <source>
        <strain evidence="3">UBA8672</strain>
    </source>
</reference>
<dbReference type="RefSeq" id="WP_273264736.1">
    <property type="nucleotide sequence ID" value="NZ_JAAZVV010000005.1"/>
</dbReference>
<evidence type="ECO:0000313" key="4">
    <source>
        <dbReference type="Proteomes" id="UP000262325"/>
    </source>
</evidence>
<dbReference type="PANTHER" id="PTHR45266">
    <property type="entry name" value="OXALOACETATE DECARBOXYLASE ALPHA CHAIN"/>
    <property type="match status" value="1"/>
</dbReference>
<dbReference type="SUPFAM" id="SSF51230">
    <property type="entry name" value="Single hybrid motif"/>
    <property type="match status" value="1"/>
</dbReference>
<dbReference type="AlphaFoldDB" id="A0A3D5Q8N0"/>
<comment type="caution">
    <text evidence="3">The sequence shown here is derived from an EMBL/GenBank/DDBJ whole genome shotgun (WGS) entry which is preliminary data.</text>
</comment>
<dbReference type="InterPro" id="IPR001882">
    <property type="entry name" value="Biotin_BS"/>
</dbReference>
<dbReference type="Gene3D" id="2.40.50.100">
    <property type="match status" value="1"/>
</dbReference>
<protein>
    <submittedName>
        <fullName evidence="3">Acetyl-CoA carboxylase biotin carboxyl carrier protein subunit</fullName>
    </submittedName>
</protein>
<dbReference type="CDD" id="cd06850">
    <property type="entry name" value="biotinyl_domain"/>
    <property type="match status" value="1"/>
</dbReference>
<dbReference type="PANTHER" id="PTHR45266:SF3">
    <property type="entry name" value="OXALOACETATE DECARBOXYLASE ALPHA CHAIN"/>
    <property type="match status" value="1"/>
</dbReference>
<dbReference type="InterPro" id="IPR011053">
    <property type="entry name" value="Single_hybrid_motif"/>
</dbReference>
<accession>A0A3D5Q8N0</accession>
<dbReference type="InterPro" id="IPR000089">
    <property type="entry name" value="Biotin_lipoyl"/>
</dbReference>
<dbReference type="PROSITE" id="PS00188">
    <property type="entry name" value="BIOTIN"/>
    <property type="match status" value="1"/>
</dbReference>
<evidence type="ECO:0000313" key="3">
    <source>
        <dbReference type="EMBL" id="HCW92201.1"/>
    </source>
</evidence>
<organism evidence="3 4">
    <name type="scientific">Flexistipes sinusarabici</name>
    <dbReference type="NCBI Taxonomy" id="2352"/>
    <lineage>
        <taxon>Bacteria</taxon>
        <taxon>Pseudomonadati</taxon>
        <taxon>Deferribacterota</taxon>
        <taxon>Deferribacteres</taxon>
        <taxon>Deferribacterales</taxon>
        <taxon>Flexistipitaceae</taxon>
        <taxon>Flexistipes</taxon>
    </lineage>
</organism>
<name>A0A3D5Q8N0_FLESI</name>
<dbReference type="InterPro" id="IPR050709">
    <property type="entry name" value="Biotin_Carboxyl_Carrier/Decarb"/>
</dbReference>
<dbReference type="PROSITE" id="PS50968">
    <property type="entry name" value="BIOTINYL_LIPOYL"/>
    <property type="match status" value="1"/>
</dbReference>
<dbReference type="EMBL" id="DPPF01000016">
    <property type="protein sequence ID" value="HCW92201.1"/>
    <property type="molecule type" value="Genomic_DNA"/>
</dbReference>
<dbReference type="Proteomes" id="UP000262325">
    <property type="component" value="Unassembled WGS sequence"/>
</dbReference>
<feature type="domain" description="Lipoyl-binding" evidence="2">
    <location>
        <begin position="95"/>
        <end position="177"/>
    </location>
</feature>
<keyword evidence="1" id="KW-0092">Biotin</keyword>
<evidence type="ECO:0000256" key="1">
    <source>
        <dbReference type="ARBA" id="ARBA00023267"/>
    </source>
</evidence>
<evidence type="ECO:0000259" key="2">
    <source>
        <dbReference type="PROSITE" id="PS50968"/>
    </source>
</evidence>
<sequence length="177" mass="20285">MITKREYYANVEGFEEEYKLAVEEKDYHVFEVDVLGEKHTADFRQINESIYSLIIDNKSYSVEISEDGDQFEVLVDGDSYNVEILDDMKRLMKLREEVGLEGRQVVESQMPGYIWKTLKEVGDEVQAGEPVMILVAMKMENEIKAPKDGVIEEIFVKASEDPQESTVGTGDKLFVIE</sequence>
<dbReference type="Pfam" id="PF00364">
    <property type="entry name" value="Biotin_lipoyl"/>
    <property type="match status" value="1"/>
</dbReference>
<gene>
    <name evidence="3" type="ORF">DHM44_00790</name>
</gene>
<proteinExistence type="predicted"/>